<dbReference type="Gene3D" id="3.10.129.10">
    <property type="entry name" value="Hotdog Thioesterase"/>
    <property type="match status" value="1"/>
</dbReference>
<dbReference type="InterPro" id="IPR039569">
    <property type="entry name" value="FAS1-like_DH_region"/>
</dbReference>
<evidence type="ECO:0008006" key="4">
    <source>
        <dbReference type="Google" id="ProtNLM"/>
    </source>
</evidence>
<dbReference type="GO" id="GO:0004300">
    <property type="term" value="F:enoyl-CoA hydratase activity"/>
    <property type="evidence" value="ECO:0007669"/>
    <property type="project" value="TreeGrafter"/>
</dbReference>
<proteinExistence type="predicted"/>
<dbReference type="PANTHER" id="PTHR13078">
    <property type="entry name" value="PEROXISOMAL MULTIFUNCTIONAL ENZYME TYPE 2-RELATED"/>
    <property type="match status" value="1"/>
</dbReference>
<dbReference type="Pfam" id="PF01575">
    <property type="entry name" value="MaoC_dehydratas"/>
    <property type="match status" value="1"/>
</dbReference>
<gene>
    <name evidence="3" type="ORF">METZ01_LOCUS17023</name>
</gene>
<dbReference type="SUPFAM" id="SSF54637">
    <property type="entry name" value="Thioesterase/thiol ester dehydrase-isomerase"/>
    <property type="match status" value="2"/>
</dbReference>
<dbReference type="GO" id="GO:0006635">
    <property type="term" value="P:fatty acid beta-oxidation"/>
    <property type="evidence" value="ECO:0007669"/>
    <property type="project" value="TreeGrafter"/>
</dbReference>
<dbReference type="InterPro" id="IPR002539">
    <property type="entry name" value="MaoC-like_dom"/>
</dbReference>
<organism evidence="3">
    <name type="scientific">marine metagenome</name>
    <dbReference type="NCBI Taxonomy" id="408172"/>
    <lineage>
        <taxon>unclassified sequences</taxon>
        <taxon>metagenomes</taxon>
        <taxon>ecological metagenomes</taxon>
    </lineage>
</organism>
<reference evidence="3" key="1">
    <citation type="submission" date="2018-05" db="EMBL/GenBank/DDBJ databases">
        <authorList>
            <person name="Lanie J.A."/>
            <person name="Ng W.-L."/>
            <person name="Kazmierczak K.M."/>
            <person name="Andrzejewski T.M."/>
            <person name="Davidsen T.M."/>
            <person name="Wayne K.J."/>
            <person name="Tettelin H."/>
            <person name="Glass J.I."/>
            <person name="Rusch D."/>
            <person name="Podicherti R."/>
            <person name="Tsui H.-C.T."/>
            <person name="Winkler M.E."/>
        </authorList>
    </citation>
    <scope>NUCLEOTIDE SEQUENCE</scope>
</reference>
<dbReference type="InterPro" id="IPR029069">
    <property type="entry name" value="HotDog_dom_sf"/>
</dbReference>
<dbReference type="EMBL" id="UINC01000928">
    <property type="protein sequence ID" value="SUZ64169.1"/>
    <property type="molecule type" value="Genomic_DNA"/>
</dbReference>
<protein>
    <recommendedName>
        <fullName evidence="4">MaoC-like domain-containing protein</fullName>
    </recommendedName>
</protein>
<dbReference type="Pfam" id="PF13452">
    <property type="entry name" value="FAS1_DH_region"/>
    <property type="match status" value="1"/>
</dbReference>
<dbReference type="GO" id="GO:0044594">
    <property type="term" value="F:17-beta-hydroxysteroid dehydrogenase (NAD+) activity"/>
    <property type="evidence" value="ECO:0007669"/>
    <property type="project" value="TreeGrafter"/>
</dbReference>
<feature type="domain" description="FAS1-like dehydratase" evidence="2">
    <location>
        <begin position="6"/>
        <end position="135"/>
    </location>
</feature>
<evidence type="ECO:0000313" key="3">
    <source>
        <dbReference type="EMBL" id="SUZ64169.1"/>
    </source>
</evidence>
<accession>A0A381PDB9</accession>
<evidence type="ECO:0000259" key="2">
    <source>
        <dbReference type="Pfam" id="PF13452"/>
    </source>
</evidence>
<feature type="domain" description="MaoC-like" evidence="1">
    <location>
        <begin position="172"/>
        <end position="263"/>
    </location>
</feature>
<dbReference type="AlphaFoldDB" id="A0A381PDB9"/>
<dbReference type="GO" id="GO:0003857">
    <property type="term" value="F:(3S)-3-hydroxyacyl-CoA dehydrogenase (NAD+) activity"/>
    <property type="evidence" value="ECO:0007669"/>
    <property type="project" value="TreeGrafter"/>
</dbReference>
<dbReference type="PANTHER" id="PTHR13078:SF56">
    <property type="entry name" value="PEROXISOMAL MULTIFUNCTIONAL ENZYME TYPE 2"/>
    <property type="match status" value="1"/>
</dbReference>
<name>A0A381PDB9_9ZZZZ</name>
<sequence>MPVPTAIVGDEIGPIKHEVDARWTMAYAAALGDTHECYFDTRRNGGVVAHPMFAVCPEWPVIVQSRDLADKWGITPEETRQSVHATHDLTIHRLARPGDVLSTRLTYTGVENKRPGAYSTTKLETVDAEGREVFTTHQGGIYLGIPTVGEDRPDVSAPPIPELGVVPEEPMAEILIPVAHGAAHTYTESARIWNPIHTDASVAKAAGLPAIILHGTATLALGVSAVIDAVADGNPECVRRIRGRMASMVLMPSTIKVRVIDSTQVGDQEVARFEVLTEEGGPAIDQGLLFLDRN</sequence>
<evidence type="ECO:0000259" key="1">
    <source>
        <dbReference type="Pfam" id="PF01575"/>
    </source>
</evidence>